<evidence type="ECO:0000313" key="3">
    <source>
        <dbReference type="EMBL" id="MBB2958633.1"/>
    </source>
</evidence>
<evidence type="ECO:0000313" key="4">
    <source>
        <dbReference type="Proteomes" id="UP000545286"/>
    </source>
</evidence>
<reference evidence="3 4" key="1">
    <citation type="submission" date="2020-08" db="EMBL/GenBank/DDBJ databases">
        <title>Sequencing the genomes of 1000 actinobacteria strains.</title>
        <authorList>
            <person name="Klenk H.-P."/>
        </authorList>
    </citation>
    <scope>NUCLEOTIDE SEQUENCE [LARGE SCALE GENOMIC DNA]</scope>
    <source>
        <strain evidence="3 4">DSM 20419</strain>
    </source>
</reference>
<name>A0A7W4UQR1_9MICO</name>
<dbReference type="InterPro" id="IPR046582">
    <property type="entry name" value="DUF6630"/>
</dbReference>
<accession>A0A7W4UQR1</accession>
<protein>
    <recommendedName>
        <fullName evidence="2">DUF6630 domain-containing protein</fullName>
    </recommendedName>
</protein>
<sequence>MTDYTAWERLCTLIDDDPEIWPSVQQALQGETDGESEDEDGGGGDQEDTDESGVEEDDGAGEAWAALIDALDDCGALAYLHADDTAMELADALAGVPRVVHLGLDTDEVGDIDGDVPTASAAADALLAPSGLALVFLEEDSDAYPLVVVPRESVTEIVDTAAALGFVARQLP</sequence>
<dbReference type="EMBL" id="JACHWJ010000004">
    <property type="protein sequence ID" value="MBB2958633.1"/>
    <property type="molecule type" value="Genomic_DNA"/>
</dbReference>
<comment type="caution">
    <text evidence="3">The sequence shown here is derived from an EMBL/GenBank/DDBJ whole genome shotgun (WGS) entry which is preliminary data.</text>
</comment>
<dbReference type="Pfam" id="PF20335">
    <property type="entry name" value="DUF6630"/>
    <property type="match status" value="1"/>
</dbReference>
<evidence type="ECO:0000256" key="1">
    <source>
        <dbReference type="SAM" id="MobiDB-lite"/>
    </source>
</evidence>
<dbReference type="Proteomes" id="UP000545286">
    <property type="component" value="Unassembled WGS sequence"/>
</dbReference>
<feature type="compositionally biased region" description="Acidic residues" evidence="1">
    <location>
        <begin position="32"/>
        <end position="58"/>
    </location>
</feature>
<gene>
    <name evidence="3" type="ORF">FHX72_002779</name>
</gene>
<keyword evidence="4" id="KW-1185">Reference proteome</keyword>
<feature type="domain" description="DUF6630" evidence="2">
    <location>
        <begin position="6"/>
        <end position="168"/>
    </location>
</feature>
<evidence type="ECO:0000259" key="2">
    <source>
        <dbReference type="Pfam" id="PF20335"/>
    </source>
</evidence>
<dbReference type="RefSeq" id="WP_183625803.1">
    <property type="nucleotide sequence ID" value="NZ_JACHWJ010000004.1"/>
</dbReference>
<dbReference type="AlphaFoldDB" id="A0A7W4UQR1"/>
<organism evidence="3 4">
    <name type="scientific">Pseudoclavibacter helvolus</name>
    <dbReference type="NCBI Taxonomy" id="255205"/>
    <lineage>
        <taxon>Bacteria</taxon>
        <taxon>Bacillati</taxon>
        <taxon>Actinomycetota</taxon>
        <taxon>Actinomycetes</taxon>
        <taxon>Micrococcales</taxon>
        <taxon>Microbacteriaceae</taxon>
        <taxon>Pseudoclavibacter</taxon>
    </lineage>
</organism>
<proteinExistence type="predicted"/>
<feature type="region of interest" description="Disordered" evidence="1">
    <location>
        <begin position="18"/>
        <end position="58"/>
    </location>
</feature>